<gene>
    <name evidence="2" type="ORF">Scinn_46250</name>
</gene>
<evidence type="ECO:0000313" key="2">
    <source>
        <dbReference type="EMBL" id="GHI15162.1"/>
    </source>
</evidence>
<accession>A0ABQ3NQV9</accession>
<proteinExistence type="predicted"/>
<feature type="region of interest" description="Disordered" evidence="1">
    <location>
        <begin position="1"/>
        <end position="26"/>
    </location>
</feature>
<dbReference type="EMBL" id="BNDV01000010">
    <property type="protein sequence ID" value="GHI15162.1"/>
    <property type="molecule type" value="Genomic_DNA"/>
</dbReference>
<keyword evidence="3" id="KW-1185">Reference proteome</keyword>
<dbReference type="Proteomes" id="UP000660554">
    <property type="component" value="Unassembled WGS sequence"/>
</dbReference>
<comment type="caution">
    <text evidence="2">The sequence shown here is derived from an EMBL/GenBank/DDBJ whole genome shotgun (WGS) entry which is preliminary data.</text>
</comment>
<feature type="region of interest" description="Disordered" evidence="1">
    <location>
        <begin position="52"/>
        <end position="120"/>
    </location>
</feature>
<feature type="region of interest" description="Disordered" evidence="1">
    <location>
        <begin position="163"/>
        <end position="235"/>
    </location>
</feature>
<evidence type="ECO:0000256" key="1">
    <source>
        <dbReference type="SAM" id="MobiDB-lite"/>
    </source>
</evidence>
<sequence length="235" mass="26293">MAPRIALGVWARSGPRKSRTVSTQAAETREYTWLRALTESPRAVRLALRNVHESRKRGGGQARGYRADHGDAVLVLASKGSNGRRRRHENEQRARQQSRYVRQREQQSQPDRTEEHRWPVHLGCLPEEREQLREELRARGGDAGQAGHLVHDHNQGNACQVRADGEQTGGAGPLVQRHGRNYGPQPGDGRQTRNARVRHDLGHEVRGDSDTCERVPSQPATPVAGKKGRLPDELP</sequence>
<reference evidence="3" key="1">
    <citation type="submission" date="2020-09" db="EMBL/GenBank/DDBJ databases">
        <title>Whole genome shotgun sequence of Streptomyces cinnamonensis NBRC 15873.</title>
        <authorList>
            <person name="Komaki H."/>
            <person name="Tamura T."/>
        </authorList>
    </citation>
    <scope>NUCLEOTIDE SEQUENCE [LARGE SCALE GENOMIC DNA]</scope>
    <source>
        <strain evidence="3">NBRC 15873</strain>
    </source>
</reference>
<protein>
    <submittedName>
        <fullName evidence="2">Uncharacterized protein</fullName>
    </submittedName>
</protein>
<name>A0ABQ3NQV9_STRVG</name>
<evidence type="ECO:0000313" key="3">
    <source>
        <dbReference type="Proteomes" id="UP000660554"/>
    </source>
</evidence>
<organism evidence="2 3">
    <name type="scientific">Streptomyces virginiae</name>
    <name type="common">Streptomyces cinnamonensis</name>
    <dbReference type="NCBI Taxonomy" id="1961"/>
    <lineage>
        <taxon>Bacteria</taxon>
        <taxon>Bacillati</taxon>
        <taxon>Actinomycetota</taxon>
        <taxon>Actinomycetes</taxon>
        <taxon>Kitasatosporales</taxon>
        <taxon>Streptomycetaceae</taxon>
        <taxon>Streptomyces</taxon>
    </lineage>
</organism>
<feature type="compositionally biased region" description="Basic and acidic residues" evidence="1">
    <location>
        <begin position="197"/>
        <end position="213"/>
    </location>
</feature>